<dbReference type="InterPro" id="IPR027417">
    <property type="entry name" value="P-loop_NTPase"/>
</dbReference>
<dbReference type="SUPFAM" id="SSF52540">
    <property type="entry name" value="P-loop containing nucleoside triphosphate hydrolases"/>
    <property type="match status" value="1"/>
</dbReference>
<comment type="caution">
    <text evidence="1">The sequence shown here is derived from an EMBL/GenBank/DDBJ whole genome shotgun (WGS) entry which is preliminary data.</text>
</comment>
<evidence type="ECO:0000313" key="2">
    <source>
        <dbReference type="Proteomes" id="UP000240317"/>
    </source>
</evidence>
<name>A0A2T3W4S4_9DEIO</name>
<proteinExistence type="predicted"/>
<dbReference type="AlphaFoldDB" id="A0A2T3W4S4"/>
<dbReference type="EMBL" id="PYSV01000019">
    <property type="protein sequence ID" value="PTA66794.1"/>
    <property type="molecule type" value="Genomic_DNA"/>
</dbReference>
<dbReference type="Pfam" id="PF13671">
    <property type="entry name" value="AAA_33"/>
    <property type="match status" value="1"/>
</dbReference>
<evidence type="ECO:0000313" key="1">
    <source>
        <dbReference type="EMBL" id="PTA66794.1"/>
    </source>
</evidence>
<organism evidence="1 2">
    <name type="scientific">Deinococcus arcticus</name>
    <dbReference type="NCBI Taxonomy" id="2136176"/>
    <lineage>
        <taxon>Bacteria</taxon>
        <taxon>Thermotogati</taxon>
        <taxon>Deinococcota</taxon>
        <taxon>Deinococci</taxon>
        <taxon>Deinococcales</taxon>
        <taxon>Deinococcaceae</taxon>
        <taxon>Deinococcus</taxon>
    </lineage>
</organism>
<evidence type="ECO:0008006" key="3">
    <source>
        <dbReference type="Google" id="ProtNLM"/>
    </source>
</evidence>
<sequence length="313" mass="34495">MSCTWPVRVTVPCTCTLSRPPRKVRVSSTRANSLGMRALAASCTLLSGTVTGRVRVETACAGAVMSAVNTTGMRRRRMGVRVAGAGERLVPKDVEPHVATLQESTAKSPRPVQHTFFRCSLCGAAVSARSVDRGLGSERLRMEDVNKGALQLGRVHALHGFIGSGKSTLARRLEQALPALRFSPDEWTHALLGANPPEALYRPALAGLLQMFQGHWVQAALLGSDVVLDYGFWTRHERDELRSLCAHHGLELRLYRLHVPDEVLWERVASRNAGVAAGEDRASVWINSWDFQAFRQHFQPLDPEEAWVEPEGH</sequence>
<accession>A0A2T3W4S4</accession>
<dbReference type="Proteomes" id="UP000240317">
    <property type="component" value="Unassembled WGS sequence"/>
</dbReference>
<protein>
    <recommendedName>
        <fullName evidence="3">ATP-binding protein</fullName>
    </recommendedName>
</protein>
<keyword evidence="2" id="KW-1185">Reference proteome</keyword>
<dbReference type="Gene3D" id="3.40.50.300">
    <property type="entry name" value="P-loop containing nucleotide triphosphate hydrolases"/>
    <property type="match status" value="1"/>
</dbReference>
<reference evidence="1 2" key="1">
    <citation type="submission" date="2018-03" db="EMBL/GenBank/DDBJ databases">
        <title>Draft genome of Deinococcus sp. OD32.</title>
        <authorList>
            <person name="Wang X.-P."/>
            <person name="Du Z.-J."/>
        </authorList>
    </citation>
    <scope>NUCLEOTIDE SEQUENCE [LARGE SCALE GENOMIC DNA]</scope>
    <source>
        <strain evidence="1 2">OD32</strain>
    </source>
</reference>
<gene>
    <name evidence="1" type="ORF">C8263_15745</name>
</gene>